<dbReference type="HOGENOM" id="CLU_646255_0_0_1"/>
<evidence type="ECO:0000256" key="1">
    <source>
        <dbReference type="SAM" id="MobiDB-lite"/>
    </source>
</evidence>
<feature type="compositionally biased region" description="Basic and acidic residues" evidence="1">
    <location>
        <begin position="184"/>
        <end position="193"/>
    </location>
</feature>
<feature type="region of interest" description="Disordered" evidence="1">
    <location>
        <begin position="155"/>
        <end position="202"/>
    </location>
</feature>
<dbReference type="Proteomes" id="UP000026915">
    <property type="component" value="Chromosome 4"/>
</dbReference>
<keyword evidence="3" id="KW-1185">Reference proteome</keyword>
<dbReference type="Gramene" id="EOY02244">
    <property type="protein sequence ID" value="EOY02244"/>
    <property type="gene ID" value="TCM_016770"/>
</dbReference>
<feature type="compositionally biased region" description="Basic and acidic residues" evidence="1">
    <location>
        <begin position="83"/>
        <end position="93"/>
    </location>
</feature>
<dbReference type="EMBL" id="CM001882">
    <property type="protein sequence ID" value="EOY02244.1"/>
    <property type="molecule type" value="Genomic_DNA"/>
</dbReference>
<proteinExistence type="predicted"/>
<gene>
    <name evidence="2" type="ORF">TCM_016770</name>
</gene>
<sequence>MMDQVWIVVQNREMGTVTNGYSQRVEFAQMPAYCDHCCHVGHKEIDCIVLGNKARPYGTTKPPSSKPDGRGKRVGFEEYGDSTMEKRQNTEKRKNPKNGKIMSPEEPTKHHQKWQPVNKGSTSGAKDRQGKEVRSEKASKDENILLLNRFHVISEEKKEEHTRTTNPREEVNKKNYEENEEGDKEGLHRETTEVRWIGAEESDNGKLEGAKLATVPPANLQIMGDSAQGTFHVNGVHGQPQNHMEVRETHAEKENGNPQNCQNNKNLIKSHQKESEGQYTAVQIQKERTQQKSIAGKLGPSLQPANRQRPAKASGQELVEVTAQAGKEGALVPTENRPSTQHSKRDPTNINSAGKGKNSNKATVGDGKLTLDTKQVTTSIQDLNTYPLQHPTQASPAPHGATQLEKETGDQINSDEALEQAMIGQ</sequence>
<feature type="compositionally biased region" description="Basic and acidic residues" evidence="1">
    <location>
        <begin position="67"/>
        <end position="76"/>
    </location>
</feature>
<feature type="compositionally biased region" description="Basic and acidic residues" evidence="1">
    <location>
        <begin position="125"/>
        <end position="140"/>
    </location>
</feature>
<dbReference type="AlphaFoldDB" id="A0A061EIZ7"/>
<feature type="compositionally biased region" description="Polar residues" evidence="1">
    <location>
        <begin position="382"/>
        <end position="395"/>
    </location>
</feature>
<evidence type="ECO:0000313" key="3">
    <source>
        <dbReference type="Proteomes" id="UP000026915"/>
    </source>
</evidence>
<feature type="compositionally biased region" description="Polar residues" evidence="1">
    <location>
        <begin position="348"/>
        <end position="362"/>
    </location>
</feature>
<feature type="region of interest" description="Disordered" evidence="1">
    <location>
        <begin position="286"/>
        <end position="370"/>
    </location>
</feature>
<accession>A0A061EIZ7</accession>
<organism evidence="2 3">
    <name type="scientific">Theobroma cacao</name>
    <name type="common">Cacao</name>
    <name type="synonym">Cocoa</name>
    <dbReference type="NCBI Taxonomy" id="3641"/>
    <lineage>
        <taxon>Eukaryota</taxon>
        <taxon>Viridiplantae</taxon>
        <taxon>Streptophyta</taxon>
        <taxon>Embryophyta</taxon>
        <taxon>Tracheophyta</taxon>
        <taxon>Spermatophyta</taxon>
        <taxon>Magnoliopsida</taxon>
        <taxon>eudicotyledons</taxon>
        <taxon>Gunneridae</taxon>
        <taxon>Pentapetalae</taxon>
        <taxon>rosids</taxon>
        <taxon>malvids</taxon>
        <taxon>Malvales</taxon>
        <taxon>Malvaceae</taxon>
        <taxon>Byttnerioideae</taxon>
        <taxon>Theobroma</taxon>
    </lineage>
</organism>
<feature type="compositionally biased region" description="Basic and acidic residues" evidence="1">
    <location>
        <begin position="155"/>
        <end position="177"/>
    </location>
</feature>
<evidence type="ECO:0000313" key="2">
    <source>
        <dbReference type="EMBL" id="EOY02244.1"/>
    </source>
</evidence>
<reference evidence="2 3" key="1">
    <citation type="journal article" date="2013" name="Genome Biol.">
        <title>The genome sequence of the most widely cultivated cacao type and its use to identify candidate genes regulating pod color.</title>
        <authorList>
            <person name="Motamayor J.C."/>
            <person name="Mockaitis K."/>
            <person name="Schmutz J."/>
            <person name="Haiminen N."/>
            <person name="Iii D.L."/>
            <person name="Cornejo O."/>
            <person name="Findley S.D."/>
            <person name="Zheng P."/>
            <person name="Utro F."/>
            <person name="Royaert S."/>
            <person name="Saski C."/>
            <person name="Jenkins J."/>
            <person name="Podicheti R."/>
            <person name="Zhao M."/>
            <person name="Scheffler B.E."/>
            <person name="Stack J.C."/>
            <person name="Feltus F.A."/>
            <person name="Mustiga G.M."/>
            <person name="Amores F."/>
            <person name="Phillips W."/>
            <person name="Marelli J.P."/>
            <person name="May G.D."/>
            <person name="Shapiro H."/>
            <person name="Ma J."/>
            <person name="Bustamante C.D."/>
            <person name="Schnell R.J."/>
            <person name="Main D."/>
            <person name="Gilbert D."/>
            <person name="Parida L."/>
            <person name="Kuhn D.N."/>
        </authorList>
    </citation>
    <scope>NUCLEOTIDE SEQUENCE [LARGE SCALE GENOMIC DNA]</scope>
    <source>
        <strain evidence="3">cv. Matina 1-6</strain>
    </source>
</reference>
<evidence type="ECO:0008006" key="4">
    <source>
        <dbReference type="Google" id="ProtNLM"/>
    </source>
</evidence>
<feature type="region of interest" description="Disordered" evidence="1">
    <location>
        <begin position="55"/>
        <end position="140"/>
    </location>
</feature>
<dbReference type="InParanoid" id="A0A061EIZ7"/>
<feature type="region of interest" description="Disordered" evidence="1">
    <location>
        <begin position="382"/>
        <end position="411"/>
    </location>
</feature>
<protein>
    <recommendedName>
        <fullName evidence="4">DUF4283 domain-containing protein</fullName>
    </recommendedName>
</protein>
<name>A0A061EIZ7_THECC</name>